<evidence type="ECO:0000313" key="1">
    <source>
        <dbReference type="EMBL" id="KAF1084728.1"/>
    </source>
</evidence>
<dbReference type="AlphaFoldDB" id="A0A9D2WP23"/>
<accession>A0A9D2WP23</accession>
<dbReference type="EMBL" id="LSRS01000005">
    <property type="protein sequence ID" value="KAF1084728.1"/>
    <property type="molecule type" value="Genomic_DNA"/>
</dbReference>
<gene>
    <name evidence="1" type="ORF">SPSYN_02514</name>
</gene>
<dbReference type="Proteomes" id="UP000798488">
    <property type="component" value="Unassembled WGS sequence"/>
</dbReference>
<comment type="caution">
    <text evidence="1">The sequence shown here is derived from an EMBL/GenBank/DDBJ whole genome shotgun (WGS) entry which is preliminary data.</text>
</comment>
<dbReference type="OrthoDB" id="1798539at2"/>
<proteinExistence type="predicted"/>
<organism evidence="1 2">
    <name type="scientific">Sporotomaculum syntrophicum</name>
    <dbReference type="NCBI Taxonomy" id="182264"/>
    <lineage>
        <taxon>Bacteria</taxon>
        <taxon>Bacillati</taxon>
        <taxon>Bacillota</taxon>
        <taxon>Clostridia</taxon>
        <taxon>Eubacteriales</taxon>
        <taxon>Desulfallaceae</taxon>
        <taxon>Sporotomaculum</taxon>
    </lineage>
</organism>
<reference evidence="1" key="1">
    <citation type="submission" date="2016-02" db="EMBL/GenBank/DDBJ databases">
        <title>Draft Genome Sequence of Sporotomaculum syntrophicum Strain FB, a Syntrophic Benzoate Degrader.</title>
        <authorList>
            <person name="Nobu M.K."/>
            <person name="Narihiro T."/>
            <person name="Qiu Y.-L."/>
            <person name="Ohashi A."/>
            <person name="Liu W.-T."/>
            <person name="Yuji S."/>
        </authorList>
    </citation>
    <scope>NUCLEOTIDE SEQUENCE</scope>
    <source>
        <strain evidence="1">FB</strain>
    </source>
</reference>
<sequence length="56" mass="6266">MFTGLPRVPEKYDQVLADDIKVYIAQDANIAPEGLKISLGNWRGFPTLEVKGLLTY</sequence>
<evidence type="ECO:0000313" key="2">
    <source>
        <dbReference type="Proteomes" id="UP000798488"/>
    </source>
</evidence>
<keyword evidence="2" id="KW-1185">Reference proteome</keyword>
<protein>
    <submittedName>
        <fullName evidence="1">Uncharacterized protein</fullName>
    </submittedName>
</protein>
<name>A0A9D2WP23_9FIRM</name>